<dbReference type="AlphaFoldDB" id="A0AAD5WZK7"/>
<dbReference type="GO" id="GO:0016491">
    <property type="term" value="F:oxidoreductase activity"/>
    <property type="evidence" value="ECO:0007669"/>
    <property type="project" value="InterPro"/>
</dbReference>
<accession>A0AAD5WZK7</accession>
<dbReference type="Proteomes" id="UP001212841">
    <property type="component" value="Unassembled WGS sequence"/>
</dbReference>
<protein>
    <recommendedName>
        <fullName evidence="1">NADPH-dependent FMN reductase-like domain-containing protein</fullName>
    </recommendedName>
</protein>
<dbReference type="SUPFAM" id="SSF52218">
    <property type="entry name" value="Flavoproteins"/>
    <property type="match status" value="1"/>
</dbReference>
<dbReference type="EMBL" id="JADGJD010000829">
    <property type="protein sequence ID" value="KAJ3048210.1"/>
    <property type="molecule type" value="Genomic_DNA"/>
</dbReference>
<dbReference type="Gene3D" id="3.40.50.360">
    <property type="match status" value="1"/>
</dbReference>
<dbReference type="PANTHER" id="PTHR30543:SF21">
    <property type="entry name" value="NAD(P)H-DEPENDENT FMN REDUCTASE LOT6"/>
    <property type="match status" value="1"/>
</dbReference>
<dbReference type="InterPro" id="IPR005025">
    <property type="entry name" value="FMN_Rdtase-like_dom"/>
</dbReference>
<dbReference type="InterPro" id="IPR050712">
    <property type="entry name" value="NAD(P)H-dep_reductase"/>
</dbReference>
<sequence length="240" mass="26604">MRSFHSIARPLFRNAPPTTIHRSPFPALTLNPVHSYPFSIRLSSSSTKPFTYAIIHGSVRPNRLGERLVKFLQAEITERGDKALIVEANGIPTLEKKYAEYIAAKEEPPAGLHAIHENLTTADGFVVVTAEYNSTMPPGLTNVMDYFLPEYNRKPALISSYSYGIFGGIRASTAARSFLSNLGLITLPSHFPVPNLGDKVILPNGKLVDKSFKGRVKIVLDELDWVTDAIRSKRERDVKG</sequence>
<comment type="caution">
    <text evidence="2">The sequence shown here is derived from an EMBL/GenBank/DDBJ whole genome shotgun (WGS) entry which is preliminary data.</text>
</comment>
<dbReference type="InterPro" id="IPR029039">
    <property type="entry name" value="Flavoprotein-like_sf"/>
</dbReference>
<dbReference type="PANTHER" id="PTHR30543">
    <property type="entry name" value="CHROMATE REDUCTASE"/>
    <property type="match status" value="1"/>
</dbReference>
<dbReference type="GO" id="GO:0010181">
    <property type="term" value="F:FMN binding"/>
    <property type="evidence" value="ECO:0007669"/>
    <property type="project" value="TreeGrafter"/>
</dbReference>
<gene>
    <name evidence="2" type="ORF">HK097_010770</name>
</gene>
<dbReference type="Pfam" id="PF03358">
    <property type="entry name" value="FMN_red"/>
    <property type="match status" value="1"/>
</dbReference>
<reference evidence="2" key="1">
    <citation type="submission" date="2020-05" db="EMBL/GenBank/DDBJ databases">
        <title>Phylogenomic resolution of chytrid fungi.</title>
        <authorList>
            <person name="Stajich J.E."/>
            <person name="Amses K."/>
            <person name="Simmons R."/>
            <person name="Seto K."/>
            <person name="Myers J."/>
            <person name="Bonds A."/>
            <person name="Quandt C.A."/>
            <person name="Barry K."/>
            <person name="Liu P."/>
            <person name="Grigoriev I."/>
            <person name="Longcore J.E."/>
            <person name="James T.Y."/>
        </authorList>
    </citation>
    <scope>NUCLEOTIDE SEQUENCE</scope>
    <source>
        <strain evidence="2">JEL0318</strain>
    </source>
</reference>
<keyword evidence="3" id="KW-1185">Reference proteome</keyword>
<feature type="domain" description="NADPH-dependent FMN reductase-like" evidence="1">
    <location>
        <begin position="53"/>
        <end position="195"/>
    </location>
</feature>
<organism evidence="2 3">
    <name type="scientific">Rhizophlyctis rosea</name>
    <dbReference type="NCBI Taxonomy" id="64517"/>
    <lineage>
        <taxon>Eukaryota</taxon>
        <taxon>Fungi</taxon>
        <taxon>Fungi incertae sedis</taxon>
        <taxon>Chytridiomycota</taxon>
        <taxon>Chytridiomycota incertae sedis</taxon>
        <taxon>Chytridiomycetes</taxon>
        <taxon>Rhizophlyctidales</taxon>
        <taxon>Rhizophlyctidaceae</taxon>
        <taxon>Rhizophlyctis</taxon>
    </lineage>
</organism>
<evidence type="ECO:0000313" key="3">
    <source>
        <dbReference type="Proteomes" id="UP001212841"/>
    </source>
</evidence>
<name>A0AAD5WZK7_9FUNG</name>
<evidence type="ECO:0000313" key="2">
    <source>
        <dbReference type="EMBL" id="KAJ3048210.1"/>
    </source>
</evidence>
<evidence type="ECO:0000259" key="1">
    <source>
        <dbReference type="Pfam" id="PF03358"/>
    </source>
</evidence>
<dbReference type="GO" id="GO:0005829">
    <property type="term" value="C:cytosol"/>
    <property type="evidence" value="ECO:0007669"/>
    <property type="project" value="TreeGrafter"/>
</dbReference>
<proteinExistence type="predicted"/>